<feature type="transmembrane region" description="Helical" evidence="6">
    <location>
        <begin position="115"/>
        <end position="134"/>
    </location>
</feature>
<keyword evidence="2 6" id="KW-0812">Transmembrane</keyword>
<evidence type="ECO:0000256" key="6">
    <source>
        <dbReference type="SAM" id="Phobius"/>
    </source>
</evidence>
<keyword evidence="4 6" id="KW-0472">Membrane</keyword>
<feature type="transmembrane region" description="Helical" evidence="6">
    <location>
        <begin position="146"/>
        <end position="167"/>
    </location>
</feature>
<feature type="transmembrane region" description="Helical" evidence="6">
    <location>
        <begin position="52"/>
        <end position="71"/>
    </location>
</feature>
<dbReference type="VEuPathDB" id="FungiDB:FOC4_g10011601"/>
<evidence type="ECO:0000313" key="8">
    <source>
        <dbReference type="Proteomes" id="UP000219369"/>
    </source>
</evidence>
<evidence type="ECO:0000256" key="2">
    <source>
        <dbReference type="ARBA" id="ARBA00022692"/>
    </source>
</evidence>
<dbReference type="Proteomes" id="UP000219369">
    <property type="component" value="Unassembled WGS sequence"/>
</dbReference>
<dbReference type="VEuPathDB" id="FungiDB:HZS61_012660"/>
<dbReference type="VEuPathDB" id="FungiDB:FOXG_07228"/>
<dbReference type="SUPFAM" id="SSF103473">
    <property type="entry name" value="MFS general substrate transporter"/>
    <property type="match status" value="1"/>
</dbReference>
<dbReference type="PANTHER" id="PTHR23507:SF40">
    <property type="entry name" value="TETRACYCLINE-EFFLUX TRANSPORTER"/>
    <property type="match status" value="1"/>
</dbReference>
<evidence type="ECO:0008006" key="9">
    <source>
        <dbReference type="Google" id="ProtNLM"/>
    </source>
</evidence>
<protein>
    <recommendedName>
        <fullName evidence="9">Major facilitator superfamily (MFS) profile domain-containing protein</fullName>
    </recommendedName>
</protein>
<evidence type="ECO:0000256" key="3">
    <source>
        <dbReference type="ARBA" id="ARBA00022989"/>
    </source>
</evidence>
<proteinExistence type="predicted"/>
<evidence type="ECO:0000256" key="1">
    <source>
        <dbReference type="ARBA" id="ARBA00004141"/>
    </source>
</evidence>
<dbReference type="VEuPathDB" id="FungiDB:FOIG_11859"/>
<dbReference type="VEuPathDB" id="FungiDB:FOZG_07006"/>
<sequence>MDRGAVESPGAHQLEASHVSDTTRLPGTGALGTEDKRHEASKVLNWWQRPSVYWLLFPFTVFTLAFGGVIVPKIKSVNAFVIKLLNPDNTFNANLLGSKNPQCKIPEVQKNAATFMLLMNLITGFLSAIVTPKLGHLSDRCGRTRLMALASCGGLVADFIAILVARFPQVIDYLWLVLGSVFDGLTGSFTAGSILHQSYISHCTPPSKCAASICHTHACLFTSLAFGPLCPDTLSSGLAASCPSSMVYWVATKKQLLALEKWDKS</sequence>
<dbReference type="GO" id="GO:0016020">
    <property type="term" value="C:membrane"/>
    <property type="evidence" value="ECO:0007669"/>
    <property type="project" value="UniProtKB-SubCell"/>
</dbReference>
<dbReference type="PANTHER" id="PTHR23507">
    <property type="entry name" value="ZGC:174356"/>
    <property type="match status" value="1"/>
</dbReference>
<dbReference type="OrthoDB" id="3026777at2759"/>
<dbReference type="Gene3D" id="1.20.1250.20">
    <property type="entry name" value="MFS general substrate transporter like domains"/>
    <property type="match status" value="1"/>
</dbReference>
<feature type="region of interest" description="Disordered" evidence="5">
    <location>
        <begin position="1"/>
        <end position="33"/>
    </location>
</feature>
<dbReference type="VEuPathDB" id="FungiDB:FOC1_g10005152"/>
<reference evidence="8" key="1">
    <citation type="submission" date="2016-09" db="EMBL/GenBank/DDBJ databases">
        <authorList>
            <person name="Guldener U."/>
        </authorList>
    </citation>
    <scope>NUCLEOTIDE SEQUENCE [LARGE SCALE GENOMIC DNA]</scope>
    <source>
        <strain evidence="8">V64-1</strain>
    </source>
</reference>
<evidence type="ECO:0000256" key="5">
    <source>
        <dbReference type="SAM" id="MobiDB-lite"/>
    </source>
</evidence>
<dbReference type="VEuPathDB" id="FungiDB:FOMG_12170"/>
<keyword evidence="3 6" id="KW-1133">Transmembrane helix</keyword>
<comment type="subcellular location">
    <subcellularLocation>
        <location evidence="1">Membrane</location>
        <topology evidence="1">Multi-pass membrane protein</topology>
    </subcellularLocation>
</comment>
<dbReference type="GO" id="GO:0022857">
    <property type="term" value="F:transmembrane transporter activity"/>
    <property type="evidence" value="ECO:0007669"/>
    <property type="project" value="TreeGrafter"/>
</dbReference>
<dbReference type="InterPro" id="IPR036259">
    <property type="entry name" value="MFS_trans_sf"/>
</dbReference>
<accession>A0A2H3SWF5</accession>
<evidence type="ECO:0000313" key="7">
    <source>
        <dbReference type="EMBL" id="SCO76784.1"/>
    </source>
</evidence>
<evidence type="ECO:0000256" key="4">
    <source>
        <dbReference type="ARBA" id="ARBA00023136"/>
    </source>
</evidence>
<name>A0A2H3SWF5_FUSOX</name>
<organism evidence="7 8">
    <name type="scientific">Fusarium oxysporum</name>
    <name type="common">Fusarium vascular wilt</name>
    <dbReference type="NCBI Taxonomy" id="5507"/>
    <lineage>
        <taxon>Eukaryota</taxon>
        <taxon>Fungi</taxon>
        <taxon>Dikarya</taxon>
        <taxon>Ascomycota</taxon>
        <taxon>Pezizomycotina</taxon>
        <taxon>Sordariomycetes</taxon>
        <taxon>Hypocreomycetidae</taxon>
        <taxon>Hypocreales</taxon>
        <taxon>Nectriaceae</taxon>
        <taxon>Fusarium</taxon>
        <taxon>Fusarium oxysporum species complex</taxon>
    </lineage>
</organism>
<gene>
    <name evidence="7" type="ORF">FRV6_00996</name>
</gene>
<dbReference type="EMBL" id="FMJY01000001">
    <property type="protein sequence ID" value="SCO76784.1"/>
    <property type="molecule type" value="Genomic_DNA"/>
</dbReference>
<dbReference type="AlphaFoldDB" id="A0A2H3SWF5"/>
<feature type="transmembrane region" description="Helical" evidence="6">
    <location>
        <begin position="173"/>
        <end position="195"/>
    </location>
</feature>